<dbReference type="InterPro" id="IPR032483">
    <property type="entry name" value="DUF5053"/>
</dbReference>
<evidence type="ECO:0000313" key="2">
    <source>
        <dbReference type="Proteomes" id="UP000824236"/>
    </source>
</evidence>
<dbReference type="Pfam" id="PF16476">
    <property type="entry name" value="DUF5053"/>
    <property type="match status" value="1"/>
</dbReference>
<sequence length="133" mass="15564">MEKDLKQELELLRQELGTPAFDEHLNRMEGVYISEEDKKMINEYVKLMLEDIGTELQEVRHEVEVLKAVKGISDMISFKYIAENYFKKSKAWFSQRLNGNCVHGKECRFTDEELDTLRFALQDISKKIGSLSI</sequence>
<accession>A0A9E2KFC7</accession>
<evidence type="ECO:0000313" key="1">
    <source>
        <dbReference type="EMBL" id="MBU3813290.1"/>
    </source>
</evidence>
<gene>
    <name evidence="1" type="ORF">H9791_02110</name>
</gene>
<protein>
    <submittedName>
        <fullName evidence="1">DUF5053 domain-containing protein</fullName>
    </submittedName>
</protein>
<organism evidence="1 2">
    <name type="scientific">Candidatus Bacteroides intestinipullorum</name>
    <dbReference type="NCBI Taxonomy" id="2838471"/>
    <lineage>
        <taxon>Bacteria</taxon>
        <taxon>Pseudomonadati</taxon>
        <taxon>Bacteroidota</taxon>
        <taxon>Bacteroidia</taxon>
        <taxon>Bacteroidales</taxon>
        <taxon>Bacteroidaceae</taxon>
        <taxon>Bacteroides</taxon>
    </lineage>
</organism>
<dbReference type="AlphaFoldDB" id="A0A9E2KFC7"/>
<dbReference type="Proteomes" id="UP000824236">
    <property type="component" value="Unassembled WGS sequence"/>
</dbReference>
<dbReference type="EMBL" id="JAHLFO010000020">
    <property type="protein sequence ID" value="MBU3813290.1"/>
    <property type="molecule type" value="Genomic_DNA"/>
</dbReference>
<comment type="caution">
    <text evidence="1">The sequence shown here is derived from an EMBL/GenBank/DDBJ whole genome shotgun (WGS) entry which is preliminary data.</text>
</comment>
<name>A0A9E2KFC7_9BACE</name>
<proteinExistence type="predicted"/>
<reference evidence="1" key="2">
    <citation type="submission" date="2021-04" db="EMBL/GenBank/DDBJ databases">
        <authorList>
            <person name="Gilroy R."/>
        </authorList>
    </citation>
    <scope>NUCLEOTIDE SEQUENCE</scope>
    <source>
        <strain evidence="1">B3-3758</strain>
    </source>
</reference>
<reference evidence="1" key="1">
    <citation type="journal article" date="2021" name="PeerJ">
        <title>Extensive microbial diversity within the chicken gut microbiome revealed by metagenomics and culture.</title>
        <authorList>
            <person name="Gilroy R."/>
            <person name="Ravi A."/>
            <person name="Getino M."/>
            <person name="Pursley I."/>
            <person name="Horton D.L."/>
            <person name="Alikhan N.F."/>
            <person name="Baker D."/>
            <person name="Gharbi K."/>
            <person name="Hall N."/>
            <person name="Watson M."/>
            <person name="Adriaenssens E.M."/>
            <person name="Foster-Nyarko E."/>
            <person name="Jarju S."/>
            <person name="Secka A."/>
            <person name="Antonio M."/>
            <person name="Oren A."/>
            <person name="Chaudhuri R.R."/>
            <person name="La Ragione R."/>
            <person name="Hildebrand F."/>
            <person name="Pallen M.J."/>
        </authorList>
    </citation>
    <scope>NUCLEOTIDE SEQUENCE</scope>
    <source>
        <strain evidence="1">B3-3758</strain>
    </source>
</reference>